<accession>A0A3A5I4X9</accession>
<proteinExistence type="predicted"/>
<dbReference type="EMBL" id="JAGFPW010000023">
    <property type="protein sequence ID" value="MBO3796298.1"/>
    <property type="molecule type" value="Genomic_DNA"/>
</dbReference>
<dbReference type="Proteomes" id="UP000665181">
    <property type="component" value="Unassembled WGS sequence"/>
</dbReference>
<sequence length="82" mass="9880">MDVTLGYLRESLSNHLENEICQRICKKMLAKRYVNEEEFVKDLDDNEMSFLNHVLEKEIKYAQNEQDQKRAKELNEVYELLL</sequence>
<comment type="caution">
    <text evidence="1">The sequence shown here is derived from an EMBL/GenBank/DDBJ whole genome shotgun (WGS) entry which is preliminary data.</text>
</comment>
<reference evidence="1" key="1">
    <citation type="submission" date="2021-03" db="EMBL/GenBank/DDBJ databases">
        <title>Isolation of Bacillus subtilis from fermented food sample.</title>
        <authorList>
            <person name="Lakshmanan V."/>
            <person name="Athira K."/>
            <person name="Rajagopal K."/>
        </authorList>
    </citation>
    <scope>NUCLEOTIDE SEQUENCE</scope>
    <source>
        <strain evidence="1">S1</strain>
    </source>
</reference>
<protein>
    <submittedName>
        <fullName evidence="1">Sigma-G-dependent sporulation-specific acid-soluble spore protein CsgA</fullName>
    </submittedName>
</protein>
<dbReference type="InterPro" id="IPR020255">
    <property type="entry name" value="CsgA"/>
</dbReference>
<dbReference type="RefSeq" id="WP_075750425.1">
    <property type="nucleotide sequence ID" value="NZ_JAGFPW010000023.1"/>
</dbReference>
<evidence type="ECO:0000313" key="2">
    <source>
        <dbReference type="Proteomes" id="UP000665181"/>
    </source>
</evidence>
<dbReference type="Pfam" id="PF17334">
    <property type="entry name" value="CsgA"/>
    <property type="match status" value="1"/>
</dbReference>
<organism evidence="1 2">
    <name type="scientific">Bacillus subtilis</name>
    <dbReference type="NCBI Taxonomy" id="1423"/>
    <lineage>
        <taxon>Bacteria</taxon>
        <taxon>Bacillati</taxon>
        <taxon>Bacillota</taxon>
        <taxon>Bacilli</taxon>
        <taxon>Bacillales</taxon>
        <taxon>Bacillaceae</taxon>
        <taxon>Bacillus</taxon>
    </lineage>
</organism>
<gene>
    <name evidence="1" type="primary">csgA</name>
    <name evidence="1" type="ORF">J5227_18735</name>
</gene>
<name>A0A3A5I4X9_BACIU</name>
<dbReference type="AlphaFoldDB" id="A0A3A5I4X9"/>
<evidence type="ECO:0000313" key="1">
    <source>
        <dbReference type="EMBL" id="MBO3796298.1"/>
    </source>
</evidence>